<dbReference type="NCBIfam" id="NF001099">
    <property type="entry name" value="PRK00132.1"/>
    <property type="match status" value="1"/>
</dbReference>
<dbReference type="InterPro" id="IPR020568">
    <property type="entry name" value="Ribosomal_Su5_D2-typ_SF"/>
</dbReference>
<dbReference type="PANTHER" id="PTHR21569">
    <property type="entry name" value="RIBOSOMAL PROTEIN S9"/>
    <property type="match status" value="1"/>
</dbReference>
<evidence type="ECO:0000256" key="2">
    <source>
        <dbReference type="ARBA" id="ARBA00022980"/>
    </source>
</evidence>
<evidence type="ECO:0000313" key="7">
    <source>
        <dbReference type="Proteomes" id="UP000178951"/>
    </source>
</evidence>
<comment type="similarity">
    <text evidence="1">Belongs to the universal ribosomal protein uS9 family.</text>
</comment>
<dbReference type="InterPro" id="IPR023035">
    <property type="entry name" value="Ribosomal_uS9_bac/plastid"/>
</dbReference>
<dbReference type="AlphaFoldDB" id="A0A1F4TS27"/>
<dbReference type="PANTHER" id="PTHR21569:SF1">
    <property type="entry name" value="SMALL RIBOSOMAL SUBUNIT PROTEIN US9M"/>
    <property type="match status" value="1"/>
</dbReference>
<dbReference type="Gene3D" id="3.30.230.10">
    <property type="match status" value="1"/>
</dbReference>
<dbReference type="GO" id="GO:0006412">
    <property type="term" value="P:translation"/>
    <property type="evidence" value="ECO:0007669"/>
    <property type="project" value="InterPro"/>
</dbReference>
<evidence type="ECO:0000256" key="1">
    <source>
        <dbReference type="ARBA" id="ARBA00005251"/>
    </source>
</evidence>
<evidence type="ECO:0000256" key="5">
    <source>
        <dbReference type="ARBA" id="ARBA00035523"/>
    </source>
</evidence>
<comment type="caution">
    <text evidence="6">The sequence shown here is derived from an EMBL/GenBank/DDBJ whole genome shotgun (WGS) entry which is preliminary data.</text>
</comment>
<keyword evidence="3" id="KW-0687">Ribonucleoprotein</keyword>
<dbReference type="GO" id="GO:0003735">
    <property type="term" value="F:structural constituent of ribosome"/>
    <property type="evidence" value="ECO:0007669"/>
    <property type="project" value="InterPro"/>
</dbReference>
<dbReference type="InterPro" id="IPR000754">
    <property type="entry name" value="Ribosomal_uS9"/>
</dbReference>
<dbReference type="SUPFAM" id="SSF54211">
    <property type="entry name" value="Ribosomal protein S5 domain 2-like"/>
    <property type="match status" value="1"/>
</dbReference>
<evidence type="ECO:0000256" key="4">
    <source>
        <dbReference type="ARBA" id="ARBA00035259"/>
    </source>
</evidence>
<dbReference type="GO" id="GO:0003723">
    <property type="term" value="F:RNA binding"/>
    <property type="evidence" value="ECO:0007669"/>
    <property type="project" value="TreeGrafter"/>
</dbReference>
<reference evidence="6 7" key="1">
    <citation type="journal article" date="2016" name="Nat. Commun.">
        <title>Thousands of microbial genomes shed light on interconnected biogeochemical processes in an aquifer system.</title>
        <authorList>
            <person name="Anantharaman K."/>
            <person name="Brown C.T."/>
            <person name="Hug L.A."/>
            <person name="Sharon I."/>
            <person name="Castelle C.J."/>
            <person name="Probst A.J."/>
            <person name="Thomas B.C."/>
            <person name="Singh A."/>
            <person name="Wilkins M.J."/>
            <person name="Karaoz U."/>
            <person name="Brodie E.L."/>
            <person name="Williams K.H."/>
            <person name="Hubbard S.S."/>
            <person name="Banfield J.F."/>
        </authorList>
    </citation>
    <scope>NUCLEOTIDE SEQUENCE [LARGE SCALE GENOMIC DNA]</scope>
</reference>
<sequence length="111" mass="12401">MIPGNGQVIINGKPYVEYFCHRQSALSPIAKTFSATKTEGKYDVIATCSGGGVTAQATAVSMGIARAMVRLSEDLKTFLRREGLLTRDPRMKERKKYGLKRARRAFQFTKR</sequence>
<accession>A0A1F4TS27</accession>
<dbReference type="GO" id="GO:0022627">
    <property type="term" value="C:cytosolic small ribosomal subunit"/>
    <property type="evidence" value="ECO:0007669"/>
    <property type="project" value="TreeGrafter"/>
</dbReference>
<protein>
    <recommendedName>
        <fullName evidence="4">Small ribosomal subunit protein uS9</fullName>
    </recommendedName>
    <alternativeName>
        <fullName evidence="5">30S ribosomal protein S9</fullName>
    </alternativeName>
</protein>
<dbReference type="STRING" id="1802583.A2311_01675"/>
<evidence type="ECO:0000256" key="3">
    <source>
        <dbReference type="ARBA" id="ARBA00023274"/>
    </source>
</evidence>
<dbReference type="EMBL" id="MEUF01000025">
    <property type="protein sequence ID" value="OGC35524.1"/>
    <property type="molecule type" value="Genomic_DNA"/>
</dbReference>
<dbReference type="Pfam" id="PF00380">
    <property type="entry name" value="Ribosomal_S9"/>
    <property type="match status" value="1"/>
</dbReference>
<organism evidence="6 7">
    <name type="scientific">candidate division WOR-1 bacterium RIFOXYB2_FULL_48_7</name>
    <dbReference type="NCBI Taxonomy" id="1802583"/>
    <lineage>
        <taxon>Bacteria</taxon>
        <taxon>Bacillati</taxon>
        <taxon>Saganbacteria</taxon>
    </lineage>
</organism>
<dbReference type="InterPro" id="IPR014721">
    <property type="entry name" value="Ribsml_uS5_D2-typ_fold_subgr"/>
</dbReference>
<proteinExistence type="inferred from homology"/>
<dbReference type="Proteomes" id="UP000178951">
    <property type="component" value="Unassembled WGS sequence"/>
</dbReference>
<gene>
    <name evidence="6" type="ORF">A2311_01675</name>
</gene>
<keyword evidence="2 6" id="KW-0689">Ribosomal protein</keyword>
<evidence type="ECO:0000313" key="6">
    <source>
        <dbReference type="EMBL" id="OGC35524.1"/>
    </source>
</evidence>
<name>A0A1F4TS27_UNCSA</name>